<dbReference type="PROSITE" id="PS50122">
    <property type="entry name" value="CHEB"/>
    <property type="match status" value="1"/>
</dbReference>
<dbReference type="Pfam" id="PF00072">
    <property type="entry name" value="Response_reg"/>
    <property type="match status" value="1"/>
</dbReference>
<dbReference type="CDD" id="cd16432">
    <property type="entry name" value="CheB_Rec"/>
    <property type="match status" value="1"/>
</dbReference>
<evidence type="ECO:0000259" key="8">
    <source>
        <dbReference type="PROSITE" id="PS50122"/>
    </source>
</evidence>
<comment type="domain">
    <text evidence="4">Contains a C-terminal catalytic domain, and an N-terminal region which modulates catalytic activity.</text>
</comment>
<dbReference type="PANTHER" id="PTHR42872">
    <property type="entry name" value="PROTEIN-GLUTAMATE METHYLESTERASE/PROTEIN-GLUTAMINE GLUTAMINASE"/>
    <property type="match status" value="1"/>
</dbReference>
<dbReference type="NCBIfam" id="NF009206">
    <property type="entry name" value="PRK12555.1"/>
    <property type="match status" value="1"/>
</dbReference>
<keyword evidence="4 6" id="KW-0597">Phosphoprotein</keyword>
<feature type="active site" evidence="4 5">
    <location>
        <position position="298"/>
    </location>
</feature>
<keyword evidence="1 4" id="KW-0378">Hydrolase</keyword>
<evidence type="ECO:0000313" key="10">
    <source>
        <dbReference type="Proteomes" id="UP000432715"/>
    </source>
</evidence>
<dbReference type="GO" id="GO:0050568">
    <property type="term" value="F:protein-glutamine glutaminase activity"/>
    <property type="evidence" value="ECO:0007669"/>
    <property type="project" value="UniProtKB-UniRule"/>
</dbReference>
<dbReference type="SMART" id="SM00448">
    <property type="entry name" value="REC"/>
    <property type="match status" value="1"/>
</dbReference>
<dbReference type="EMBL" id="WBZC01000014">
    <property type="protein sequence ID" value="KAB3535861.1"/>
    <property type="molecule type" value="Genomic_DNA"/>
</dbReference>
<name>A0A6I0FI68_9FIRM</name>
<dbReference type="PANTHER" id="PTHR42872:SF3">
    <property type="entry name" value="PROTEIN-GLUTAMATE METHYLESTERASE_PROTEIN-GLUTAMINE GLUTAMINASE 1"/>
    <property type="match status" value="1"/>
</dbReference>
<comment type="caution">
    <text evidence="9">The sequence shown here is derived from an EMBL/GenBank/DDBJ whole genome shotgun (WGS) entry which is preliminary data.</text>
</comment>
<dbReference type="NCBIfam" id="NF001965">
    <property type="entry name" value="PRK00742.1"/>
    <property type="match status" value="1"/>
</dbReference>
<comment type="subcellular location">
    <subcellularLocation>
        <location evidence="4">Cytoplasm</location>
    </subcellularLocation>
</comment>
<evidence type="ECO:0000256" key="1">
    <source>
        <dbReference type="ARBA" id="ARBA00022801"/>
    </source>
</evidence>
<feature type="active site" evidence="4 5">
    <location>
        <position position="174"/>
    </location>
</feature>
<feature type="active site" evidence="4 5">
    <location>
        <position position="201"/>
    </location>
</feature>
<dbReference type="Pfam" id="PF01339">
    <property type="entry name" value="CheB_methylest"/>
    <property type="match status" value="1"/>
</dbReference>
<comment type="similarity">
    <text evidence="4">Belongs to the CheB family.</text>
</comment>
<feature type="modified residue" description="4-aspartylphosphate" evidence="4 6">
    <location>
        <position position="60"/>
    </location>
</feature>
<dbReference type="GO" id="GO:0005737">
    <property type="term" value="C:cytoplasm"/>
    <property type="evidence" value="ECO:0007669"/>
    <property type="project" value="UniProtKB-SubCell"/>
</dbReference>
<proteinExistence type="inferred from homology"/>
<evidence type="ECO:0000256" key="5">
    <source>
        <dbReference type="PROSITE-ProRule" id="PRU00050"/>
    </source>
</evidence>
<dbReference type="PIRSF" id="PIRSF000876">
    <property type="entry name" value="RR_chemtxs_CheB"/>
    <property type="match status" value="1"/>
</dbReference>
<protein>
    <recommendedName>
        <fullName evidence="4">Protein-glutamate methylesterase/protein-glutamine glutaminase</fullName>
        <ecNumber evidence="4">3.1.1.61</ecNumber>
        <ecNumber evidence="4">3.5.1.44</ecNumber>
    </recommendedName>
</protein>
<comment type="function">
    <text evidence="2">May play the central regulatory role in sporulation. It may be an element of the effector pathway responsible for the activation of sporulation genes in response to nutritional stress. Spo0A may act in concert with spo0H (a sigma factor) to control the expression of some genes that are critical to the sporulation process.</text>
</comment>
<dbReference type="InterPro" id="IPR001789">
    <property type="entry name" value="Sig_transdc_resp-reg_receiver"/>
</dbReference>
<dbReference type="HAMAP" id="MF_00099">
    <property type="entry name" value="CheB_chemtxs"/>
    <property type="match status" value="1"/>
</dbReference>
<dbReference type="AlphaFoldDB" id="A0A6I0FI68"/>
<dbReference type="RefSeq" id="WP_151860488.1">
    <property type="nucleotide sequence ID" value="NZ_WBZC01000014.1"/>
</dbReference>
<evidence type="ECO:0000256" key="6">
    <source>
        <dbReference type="PROSITE-ProRule" id="PRU00169"/>
    </source>
</evidence>
<dbReference type="OrthoDB" id="9793421at2"/>
<dbReference type="InterPro" id="IPR000673">
    <property type="entry name" value="Sig_transdc_resp-reg_Me-estase"/>
</dbReference>
<keyword evidence="10" id="KW-1185">Reference proteome</keyword>
<reference evidence="9 10" key="1">
    <citation type="submission" date="2019-10" db="EMBL/GenBank/DDBJ databases">
        <title>Alkaliphilus serpentinus sp. nov. and Alkaliphilus pronyensis sp. nov., two novel anaerobic alkaliphilic species isolated from the serpentinized-hosted hydrothermal field of the Prony Bay (New Caledonia).</title>
        <authorList>
            <person name="Postec A."/>
        </authorList>
    </citation>
    <scope>NUCLEOTIDE SEQUENCE [LARGE SCALE GENOMIC DNA]</scope>
    <source>
        <strain evidence="9 10">LacV</strain>
    </source>
</reference>
<dbReference type="GO" id="GO:0008984">
    <property type="term" value="F:protein-glutamate methylesterase activity"/>
    <property type="evidence" value="ECO:0007669"/>
    <property type="project" value="UniProtKB-UniRule"/>
</dbReference>
<dbReference type="GO" id="GO:0000156">
    <property type="term" value="F:phosphorelay response regulator activity"/>
    <property type="evidence" value="ECO:0007669"/>
    <property type="project" value="InterPro"/>
</dbReference>
<dbReference type="InterPro" id="IPR011006">
    <property type="entry name" value="CheY-like_superfamily"/>
</dbReference>
<keyword evidence="4 5" id="KW-0145">Chemotaxis</keyword>
<evidence type="ECO:0000256" key="2">
    <source>
        <dbReference type="ARBA" id="ARBA00024867"/>
    </source>
</evidence>
<evidence type="ECO:0000256" key="4">
    <source>
        <dbReference type="HAMAP-Rule" id="MF_00099"/>
    </source>
</evidence>
<evidence type="ECO:0000313" key="9">
    <source>
        <dbReference type="EMBL" id="KAB3535861.1"/>
    </source>
</evidence>
<keyword evidence="4" id="KW-0963">Cytoplasm</keyword>
<dbReference type="SUPFAM" id="SSF52738">
    <property type="entry name" value="Methylesterase CheB, C-terminal domain"/>
    <property type="match status" value="1"/>
</dbReference>
<dbReference type="EC" id="3.5.1.44" evidence="4"/>
<accession>A0A6I0FI68</accession>
<dbReference type="SUPFAM" id="SSF52172">
    <property type="entry name" value="CheY-like"/>
    <property type="match status" value="1"/>
</dbReference>
<dbReference type="GO" id="GO:0006935">
    <property type="term" value="P:chemotaxis"/>
    <property type="evidence" value="ECO:0007669"/>
    <property type="project" value="UniProtKB-UniRule"/>
</dbReference>
<organism evidence="9 10">
    <name type="scientific">Alkaliphilus pronyensis</name>
    <dbReference type="NCBI Taxonomy" id="1482732"/>
    <lineage>
        <taxon>Bacteria</taxon>
        <taxon>Bacillati</taxon>
        <taxon>Bacillota</taxon>
        <taxon>Clostridia</taxon>
        <taxon>Peptostreptococcales</taxon>
        <taxon>Natronincolaceae</taxon>
        <taxon>Alkaliphilus</taxon>
    </lineage>
</organism>
<dbReference type="PROSITE" id="PS50110">
    <property type="entry name" value="RESPONSE_REGULATORY"/>
    <property type="match status" value="1"/>
</dbReference>
<sequence>MTEKTDPIKVLIVDDSAFIRKILTDIINSDPDLKVVGFARNGKDAIEKIAVLQPDVVTMDVEMPVMNGILSLELIMKKNPIPVVMLSSLTSDGAKSAITALELGAVDFIEKPSSVFGVNAETLKNEVIFKIKAASKAKLEKKRNTGVAIKSFTLKSQVERGNNISSSIIAIGTSTGGPRALQAILPLLPASINASILIVQHMPPGFTRSLAERLDTISQIKVKEAEDKEELLPGVAYIAPGDFHMAVEKTKGNRCFIKLDKTQPVSGHRPSADVLFSSVSKLDNEKVLAVIMTGMGSDGTNGLRELKDSKKSPILAQDEESCVVYGMPKSAVKAGIVDDILPLNKIAKAIINRLEVL</sequence>
<evidence type="ECO:0000256" key="3">
    <source>
        <dbReference type="ARBA" id="ARBA00048267"/>
    </source>
</evidence>
<gene>
    <name evidence="4" type="primary">cheB</name>
    <name evidence="9" type="ORF">F8154_04920</name>
</gene>
<dbReference type="Proteomes" id="UP000432715">
    <property type="component" value="Unassembled WGS sequence"/>
</dbReference>
<comment type="PTM">
    <text evidence="4">Phosphorylated by CheA. Phosphorylation of the N-terminal regulatory domain activates the methylesterase activity.</text>
</comment>
<feature type="domain" description="CheB-type methylesterase" evidence="8">
    <location>
        <begin position="162"/>
        <end position="357"/>
    </location>
</feature>
<dbReference type="Gene3D" id="3.40.50.2300">
    <property type="match status" value="1"/>
</dbReference>
<dbReference type="EC" id="3.1.1.61" evidence="4"/>
<evidence type="ECO:0000259" key="7">
    <source>
        <dbReference type="PROSITE" id="PS50110"/>
    </source>
</evidence>
<comment type="catalytic activity">
    <reaction evidence="3 4">
        <text>[protein]-L-glutamate 5-O-methyl ester + H2O = L-glutamyl-[protein] + methanol + H(+)</text>
        <dbReference type="Rhea" id="RHEA:23236"/>
        <dbReference type="Rhea" id="RHEA-COMP:10208"/>
        <dbReference type="Rhea" id="RHEA-COMP:10311"/>
        <dbReference type="ChEBI" id="CHEBI:15377"/>
        <dbReference type="ChEBI" id="CHEBI:15378"/>
        <dbReference type="ChEBI" id="CHEBI:17790"/>
        <dbReference type="ChEBI" id="CHEBI:29973"/>
        <dbReference type="ChEBI" id="CHEBI:82795"/>
        <dbReference type="EC" id="3.1.1.61"/>
    </reaction>
</comment>
<dbReference type="Gene3D" id="3.40.50.180">
    <property type="entry name" value="Methylesterase CheB, C-terminal domain"/>
    <property type="match status" value="1"/>
</dbReference>
<dbReference type="InterPro" id="IPR035909">
    <property type="entry name" value="CheB_C"/>
</dbReference>
<comment type="catalytic activity">
    <reaction evidence="4">
        <text>L-glutaminyl-[protein] + H2O = L-glutamyl-[protein] + NH4(+)</text>
        <dbReference type="Rhea" id="RHEA:16441"/>
        <dbReference type="Rhea" id="RHEA-COMP:10207"/>
        <dbReference type="Rhea" id="RHEA-COMP:10208"/>
        <dbReference type="ChEBI" id="CHEBI:15377"/>
        <dbReference type="ChEBI" id="CHEBI:28938"/>
        <dbReference type="ChEBI" id="CHEBI:29973"/>
        <dbReference type="ChEBI" id="CHEBI:30011"/>
        <dbReference type="EC" id="3.5.1.44"/>
    </reaction>
</comment>
<feature type="domain" description="Response regulatory" evidence="7">
    <location>
        <begin position="9"/>
        <end position="126"/>
    </location>
</feature>
<comment type="function">
    <text evidence="4">Involved in chemotaxis. Part of a chemotaxis signal transduction system that modulates chemotaxis in response to various stimuli. Catalyzes the demethylation of specific methylglutamate residues introduced into the chemoreceptors (methyl-accepting chemotaxis proteins or MCP) by CheR. Also mediates the irreversible deamidation of specific glutamine residues to glutamic acid.</text>
</comment>
<dbReference type="CDD" id="cd17541">
    <property type="entry name" value="REC_CheB-like"/>
    <property type="match status" value="1"/>
</dbReference>
<dbReference type="InterPro" id="IPR008248">
    <property type="entry name" value="CheB-like"/>
</dbReference>